<comment type="pathway">
    <text evidence="2">Siderophore biosynthesis; enterobactin biosynthesis.</text>
</comment>
<dbReference type="Proteomes" id="UP001597374">
    <property type="component" value="Unassembled WGS sequence"/>
</dbReference>
<evidence type="ECO:0000256" key="3">
    <source>
        <dbReference type="ARBA" id="ARBA00008342"/>
    </source>
</evidence>
<dbReference type="PANTHER" id="PTHR38096">
    <property type="entry name" value="ENTEROBACTIN SYNTHASE COMPONENT D"/>
    <property type="match status" value="1"/>
</dbReference>
<keyword evidence="7" id="KW-0259">Enterobactin biosynthesis</keyword>
<evidence type="ECO:0000313" key="15">
    <source>
        <dbReference type="Proteomes" id="UP001597374"/>
    </source>
</evidence>
<comment type="similarity">
    <text evidence="3">Belongs to the P-Pant transferase superfamily. EntD family.</text>
</comment>
<protein>
    <recommendedName>
        <fullName evidence="5">Enterobactin synthase component D</fullName>
    </recommendedName>
    <alternativeName>
        <fullName evidence="8">4'-phosphopantetheinyl transferase EntD</fullName>
    </alternativeName>
    <alternativeName>
        <fullName evidence="9">Enterochelin synthase D</fullName>
    </alternativeName>
</protein>
<dbReference type="InterPro" id="IPR003542">
    <property type="entry name" value="Enbac_synth_compD-like"/>
</dbReference>
<evidence type="ECO:0000256" key="5">
    <source>
        <dbReference type="ARBA" id="ARBA00019087"/>
    </source>
</evidence>
<comment type="catalytic activity">
    <reaction evidence="11">
        <text>apo-[peptidyl-carrier protein] + CoA = holo-[peptidyl-carrier protein] + adenosine 3',5'-bisphosphate + H(+)</text>
        <dbReference type="Rhea" id="RHEA:46228"/>
        <dbReference type="Rhea" id="RHEA-COMP:11479"/>
        <dbReference type="Rhea" id="RHEA-COMP:11480"/>
        <dbReference type="ChEBI" id="CHEBI:15378"/>
        <dbReference type="ChEBI" id="CHEBI:29999"/>
        <dbReference type="ChEBI" id="CHEBI:57287"/>
        <dbReference type="ChEBI" id="CHEBI:58343"/>
        <dbReference type="ChEBI" id="CHEBI:64479"/>
    </reaction>
</comment>
<evidence type="ECO:0000259" key="12">
    <source>
        <dbReference type="Pfam" id="PF01648"/>
    </source>
</evidence>
<dbReference type="SUPFAM" id="SSF56214">
    <property type="entry name" value="4'-phosphopantetheinyl transferase"/>
    <property type="match status" value="2"/>
</dbReference>
<comment type="catalytic activity">
    <reaction evidence="10">
        <text>apo-[aryl-carrier protein] + CoA = holo-[aryl-carrier protein] + adenosine 3',5'-bisphosphate + H(+)</text>
        <dbReference type="Rhea" id="RHEA:48404"/>
        <dbReference type="Rhea" id="RHEA-COMP:15903"/>
        <dbReference type="Rhea" id="RHEA-COMP:17557"/>
        <dbReference type="ChEBI" id="CHEBI:15378"/>
        <dbReference type="ChEBI" id="CHEBI:29999"/>
        <dbReference type="ChEBI" id="CHEBI:57287"/>
        <dbReference type="ChEBI" id="CHEBI:58343"/>
        <dbReference type="ChEBI" id="CHEBI:64479"/>
    </reaction>
</comment>
<dbReference type="InterPro" id="IPR037143">
    <property type="entry name" value="4-PPantetheinyl_Trfase_dom_sf"/>
</dbReference>
<dbReference type="EMBL" id="JBHUIM010000001">
    <property type="protein sequence ID" value="MFD2245988.1"/>
    <property type="molecule type" value="Genomic_DNA"/>
</dbReference>
<evidence type="ECO:0000259" key="13">
    <source>
        <dbReference type="Pfam" id="PF17837"/>
    </source>
</evidence>
<dbReference type="Pfam" id="PF17837">
    <property type="entry name" value="4PPT_N"/>
    <property type="match status" value="1"/>
</dbReference>
<feature type="domain" description="4'-phosphopantetheinyl transferase" evidence="12">
    <location>
        <begin position="109"/>
        <end position="171"/>
    </location>
</feature>
<dbReference type="GO" id="GO:0016740">
    <property type="term" value="F:transferase activity"/>
    <property type="evidence" value="ECO:0007669"/>
    <property type="project" value="UniProtKB-KW"/>
</dbReference>
<evidence type="ECO:0000256" key="11">
    <source>
        <dbReference type="ARBA" id="ARBA00049191"/>
    </source>
</evidence>
<gene>
    <name evidence="14" type="ORF">ACFSKP_06955</name>
</gene>
<evidence type="ECO:0000256" key="10">
    <source>
        <dbReference type="ARBA" id="ARBA00049176"/>
    </source>
</evidence>
<reference evidence="15" key="1">
    <citation type="journal article" date="2019" name="Int. J. Syst. Evol. Microbiol.">
        <title>The Global Catalogue of Microorganisms (GCM) 10K type strain sequencing project: providing services to taxonomists for standard genome sequencing and annotation.</title>
        <authorList>
            <consortium name="The Broad Institute Genomics Platform"/>
            <consortium name="The Broad Institute Genome Sequencing Center for Infectious Disease"/>
            <person name="Wu L."/>
            <person name="Ma J."/>
        </authorList>
    </citation>
    <scope>NUCLEOTIDE SEQUENCE [LARGE SCALE GENOMIC DNA]</scope>
    <source>
        <strain evidence="15">CGMCC 4.1782</strain>
    </source>
</reference>
<evidence type="ECO:0000256" key="9">
    <source>
        <dbReference type="ARBA" id="ARBA00031996"/>
    </source>
</evidence>
<evidence type="ECO:0000256" key="2">
    <source>
        <dbReference type="ARBA" id="ARBA00004993"/>
    </source>
</evidence>
<dbReference type="InterPro" id="IPR008278">
    <property type="entry name" value="4-PPantetheinyl_Trfase_dom"/>
</dbReference>
<dbReference type="Pfam" id="PF01648">
    <property type="entry name" value="ACPS"/>
    <property type="match status" value="1"/>
</dbReference>
<evidence type="ECO:0000313" key="14">
    <source>
        <dbReference type="EMBL" id="MFD2245988.1"/>
    </source>
</evidence>
<evidence type="ECO:0000256" key="4">
    <source>
        <dbReference type="ARBA" id="ARBA00011503"/>
    </source>
</evidence>
<dbReference type="Gene3D" id="3.90.470.20">
    <property type="entry name" value="4'-phosphopantetheinyl transferase domain"/>
    <property type="match status" value="1"/>
</dbReference>
<feature type="domain" description="4'-phosphopantetheinyl transferase N-terminal" evidence="13">
    <location>
        <begin position="38"/>
        <end position="103"/>
    </location>
</feature>
<comment type="caution">
    <text evidence="14">The sequence shown here is derived from an EMBL/GenBank/DDBJ whole genome shotgun (WGS) entry which is preliminary data.</text>
</comment>
<comment type="function">
    <text evidence="1">Involved in the biosynthesis of the siderophore enterobactin (enterochelin), which is a macrocyclic trimeric lactone of N-(2,3-dihydroxybenzoyl)-serine. The serine trilactone serves as a scaffolding for the three catechol functionalities that provide hexadentate coordination for the tightly ligated iron(2+) atoms. Plays an essential role in the assembly of the enterobactin by catalyzing the transfer of the 4'-phosphopantetheine (Ppant) moiety from coenzyme A to the apo-domains of both EntB (ArCP domain) and EntF (PCP domain) to yield their holo-forms which make them competent for the activation of 2,3-dihydroxybenzoate (DHB) and L-serine, respectively.</text>
</comment>
<proteinExistence type="inferred from homology"/>
<evidence type="ECO:0000256" key="6">
    <source>
        <dbReference type="ARBA" id="ARBA00022679"/>
    </source>
</evidence>
<dbReference type="RefSeq" id="WP_377495652.1">
    <property type="nucleotide sequence ID" value="NZ_JBHUIM010000001.1"/>
</dbReference>
<dbReference type="PANTHER" id="PTHR38096:SF1">
    <property type="entry name" value="ENTEROBACTIN SYNTHASE COMPONENT D"/>
    <property type="match status" value="1"/>
</dbReference>
<evidence type="ECO:0000256" key="1">
    <source>
        <dbReference type="ARBA" id="ARBA00003937"/>
    </source>
</evidence>
<sequence>MPLFQTRQLDEHTLLGLWTLTEQAEELLHALPPHLDASEFIHAAHPKRQQEWLASRVLLYDLLRHFTDKPLALHRNATGKPFFPEAGLHVSITHSPEMAAVILSSKYEVGIDIELISPKALRVAGKFLSEQERGFTAGDEQQTCLYWSAKETLYKLYSKKRLLFKENLKLEPAATCTNLLQGLVQTDNFSKLYHVYFETIENHVLTYSIDNIID</sequence>
<keyword evidence="6 14" id="KW-0808">Transferase</keyword>
<name>A0ABW5CXC5_9BACT</name>
<keyword evidence="15" id="KW-1185">Reference proteome</keyword>
<evidence type="ECO:0000256" key="8">
    <source>
        <dbReference type="ARBA" id="ARBA00029894"/>
    </source>
</evidence>
<organism evidence="14 15">
    <name type="scientific">Pontibacter ruber</name>
    <dbReference type="NCBI Taxonomy" id="1343895"/>
    <lineage>
        <taxon>Bacteria</taxon>
        <taxon>Pseudomonadati</taxon>
        <taxon>Bacteroidota</taxon>
        <taxon>Cytophagia</taxon>
        <taxon>Cytophagales</taxon>
        <taxon>Hymenobacteraceae</taxon>
        <taxon>Pontibacter</taxon>
    </lineage>
</organism>
<evidence type="ECO:0000256" key="7">
    <source>
        <dbReference type="ARBA" id="ARBA00023191"/>
    </source>
</evidence>
<accession>A0ABW5CXC5</accession>
<comment type="subunit">
    <text evidence="4">EntB, EntD, EntE, and EntF form a multienzyme complex called enterobactin synthase.</text>
</comment>
<dbReference type="InterPro" id="IPR041354">
    <property type="entry name" value="4PPT_N"/>
</dbReference>